<keyword evidence="1" id="KW-0863">Zinc-finger</keyword>
<reference evidence="5 6" key="1">
    <citation type="submission" date="2024-09" db="EMBL/GenBank/DDBJ databases">
        <title>Chromosome-scale assembly of Riccia sorocarpa.</title>
        <authorList>
            <person name="Paukszto L."/>
        </authorList>
    </citation>
    <scope>NUCLEOTIDE SEQUENCE [LARGE SCALE GENOMIC DNA]</scope>
    <source>
        <strain evidence="5">LP-2024</strain>
        <tissue evidence="5">Aerial parts of the thallus</tissue>
    </source>
</reference>
<dbReference type="InterPro" id="IPR055592">
    <property type="entry name" value="DUF7168"/>
</dbReference>
<feature type="region of interest" description="Disordered" evidence="2">
    <location>
        <begin position="146"/>
        <end position="287"/>
    </location>
</feature>
<keyword evidence="3" id="KW-0472">Membrane</keyword>
<dbReference type="Pfam" id="PF02325">
    <property type="entry name" value="CCB3_YggT"/>
    <property type="match status" value="1"/>
</dbReference>
<evidence type="ECO:0000313" key="6">
    <source>
        <dbReference type="Proteomes" id="UP001633002"/>
    </source>
</evidence>
<dbReference type="PROSITE" id="PS50119">
    <property type="entry name" value="ZF_BBOX"/>
    <property type="match status" value="1"/>
</dbReference>
<dbReference type="AlphaFoldDB" id="A0ABD3ICC5"/>
<dbReference type="GO" id="GO:0008270">
    <property type="term" value="F:zinc ion binding"/>
    <property type="evidence" value="ECO:0007669"/>
    <property type="project" value="UniProtKB-KW"/>
</dbReference>
<dbReference type="InterPro" id="IPR003425">
    <property type="entry name" value="CCB3/YggT"/>
</dbReference>
<dbReference type="PANTHER" id="PTHR33219">
    <property type="entry name" value="YLMG HOMOLOG PROTEIN 2, CHLOROPLASTIC"/>
    <property type="match status" value="1"/>
</dbReference>
<feature type="compositionally biased region" description="Low complexity" evidence="2">
    <location>
        <begin position="234"/>
        <end position="244"/>
    </location>
</feature>
<evidence type="ECO:0000259" key="4">
    <source>
        <dbReference type="PROSITE" id="PS50119"/>
    </source>
</evidence>
<feature type="compositionally biased region" description="Basic and acidic residues" evidence="2">
    <location>
        <begin position="153"/>
        <end position="164"/>
    </location>
</feature>
<keyword evidence="6" id="KW-1185">Reference proteome</keyword>
<evidence type="ECO:0000256" key="3">
    <source>
        <dbReference type="SAM" id="Phobius"/>
    </source>
</evidence>
<accession>A0ABD3ICC5</accession>
<gene>
    <name evidence="5" type="ORF">R1sor_019377</name>
</gene>
<organism evidence="5 6">
    <name type="scientific">Riccia sorocarpa</name>
    <dbReference type="NCBI Taxonomy" id="122646"/>
    <lineage>
        <taxon>Eukaryota</taxon>
        <taxon>Viridiplantae</taxon>
        <taxon>Streptophyta</taxon>
        <taxon>Embryophyta</taxon>
        <taxon>Marchantiophyta</taxon>
        <taxon>Marchantiopsida</taxon>
        <taxon>Marchantiidae</taxon>
        <taxon>Marchantiales</taxon>
        <taxon>Ricciaceae</taxon>
        <taxon>Riccia</taxon>
    </lineage>
</organism>
<feature type="transmembrane region" description="Helical" evidence="3">
    <location>
        <begin position="736"/>
        <end position="758"/>
    </location>
</feature>
<dbReference type="EMBL" id="JBJQOH010000001">
    <property type="protein sequence ID" value="KAL3701355.1"/>
    <property type="molecule type" value="Genomic_DNA"/>
</dbReference>
<dbReference type="Pfam" id="PF23771">
    <property type="entry name" value="DUF7168"/>
    <property type="match status" value="1"/>
</dbReference>
<proteinExistence type="predicted"/>
<feature type="compositionally biased region" description="Basic and acidic residues" evidence="2">
    <location>
        <begin position="474"/>
        <end position="488"/>
    </location>
</feature>
<dbReference type="Proteomes" id="UP001633002">
    <property type="component" value="Unassembled WGS sequence"/>
</dbReference>
<evidence type="ECO:0000256" key="1">
    <source>
        <dbReference type="PROSITE-ProRule" id="PRU00024"/>
    </source>
</evidence>
<feature type="domain" description="B box-type" evidence="4">
    <location>
        <begin position="1"/>
        <end position="44"/>
    </location>
</feature>
<keyword evidence="3" id="KW-1133">Transmembrane helix</keyword>
<dbReference type="InterPro" id="IPR000315">
    <property type="entry name" value="Znf_B-box"/>
</dbReference>
<protein>
    <recommendedName>
        <fullName evidence="4">B box-type domain-containing protein</fullName>
    </recommendedName>
</protein>
<comment type="caution">
    <text evidence="5">The sequence shown here is derived from an EMBL/GenBank/DDBJ whole genome shotgun (WGS) entry which is preliminary data.</text>
</comment>
<dbReference type="CDD" id="cd19757">
    <property type="entry name" value="Bbox1"/>
    <property type="match status" value="2"/>
</dbReference>
<feature type="compositionally biased region" description="Acidic residues" evidence="2">
    <location>
        <begin position="489"/>
        <end position="515"/>
    </location>
</feature>
<dbReference type="InterPro" id="IPR024498">
    <property type="entry name" value="DUF2786"/>
</dbReference>
<evidence type="ECO:0000256" key="2">
    <source>
        <dbReference type="SAM" id="MobiDB-lite"/>
    </source>
</evidence>
<name>A0ABD3ICC5_9MARC</name>
<dbReference type="PANTHER" id="PTHR33219:SF14">
    <property type="entry name" value="PROTEIN COFACTOR ASSEMBLY OF COMPLEX C SUBUNIT B CCB3, CHLOROPLASTIC-RELATED"/>
    <property type="match status" value="1"/>
</dbReference>
<feature type="region of interest" description="Disordered" evidence="2">
    <location>
        <begin position="464"/>
        <end position="515"/>
    </location>
</feature>
<keyword evidence="3" id="KW-0812">Transmembrane</keyword>
<feature type="compositionally biased region" description="Basic and acidic residues" evidence="2">
    <location>
        <begin position="185"/>
        <end position="212"/>
    </location>
</feature>
<evidence type="ECO:0000313" key="5">
    <source>
        <dbReference type="EMBL" id="KAL3701355.1"/>
    </source>
</evidence>
<sequence>MSCAQCEEAQATVRCLDEKLDYCGSCSQQLHSKKARKHHQLEPIVPTPPCDECETALAKLECLDCGGGKIPLLFCFNCCSKLHSRSARAGHSVQRFGIGKPPTSLLVDLGQLKREDLRRGHCIGSVKTEPGFKEVIDLTVEKDEVMKQSGSEQLKRVKTEHGEPQKGTTKAASSRAAAGPNLRKCKVETEPKSQEDPLRRDVKREQDGDGPRLRRATTVPNYADPSELDGSEDQGGNSSESSSDSDGEFRGTRRIKRGSVTVEAFVVDATDQDNTGPTHTGELPEEPASGIRFRIRKMLELGLHPDTPEIEAQQALKNAQRLLTKHNLEQAEVMEGNLTDTTSLAGGMRVVELRAKGRAKLGRMESWVLELGWVISENFDTQFFFNSGSSRKPVKVVFYGISQNADCSGYAFAATFNRITIMSANYIIKSADGYDEAEKENRGLTTRVARANYRRGIVAGLREAVKHAGRGTKPKPDGGNEKPKPKTETDDDDGYFSLEEGEDYGSDSSGIEEEEEIEKPKKFSCEAMAITALVQHSKKVGEEFLKSKGIKVRTRSQPNRPLAWNQDAFVQGKKDAESIDINQKALEDVKCRKEKKRKKFRAMENCTLLLRSSTAKLGSFQGRKDVGNITNFWRLRQKMVLRSNRASMEKEDVGNEFQQQLRRCVMRTGLLMSPLLSSTAVSFFDDHCGRAIAVEADNMAANSGAMSDIWSGSFTFEFLRGVGVPLADLDPATAQLAITFLGPLFAFFNLLFIFRIVMSWYPQIPVNKFPFVLAYAPTEPILGPTRRLIPPVGGVDVSPVIWVALMSFINEILLGKQGLFVLLSQQQS</sequence>
<dbReference type="Pfam" id="PF10979">
    <property type="entry name" value="DUF2786"/>
    <property type="match status" value="1"/>
</dbReference>
<keyword evidence="1" id="KW-0862">Zinc</keyword>
<keyword evidence="1" id="KW-0479">Metal-binding</keyword>